<reference evidence="3" key="3">
    <citation type="submission" date="2024-05" db="EMBL/GenBank/DDBJ databases">
        <title>Yangia mangrovi SAOS 153D genome.</title>
        <authorList>
            <person name="Verma A."/>
            <person name="Pal Y."/>
            <person name="Sundharam S."/>
            <person name="Bisht B."/>
            <person name="Srinivasan K."/>
        </authorList>
    </citation>
    <scope>NUCLEOTIDE SEQUENCE</scope>
    <source>
        <strain evidence="3">SAOS 153D</strain>
    </source>
</reference>
<protein>
    <submittedName>
        <fullName evidence="3">Membrane integrity-associated transporter subunit PqiC</fullName>
    </submittedName>
</protein>
<evidence type="ECO:0000313" key="5">
    <source>
        <dbReference type="Proteomes" id="UP000217448"/>
    </source>
</evidence>
<organism evidence="4">
    <name type="scientific">Alloyangia mangrovi</name>
    <dbReference type="NCBI Taxonomy" id="1779329"/>
    <lineage>
        <taxon>Bacteria</taxon>
        <taxon>Pseudomonadati</taxon>
        <taxon>Pseudomonadota</taxon>
        <taxon>Alphaproteobacteria</taxon>
        <taxon>Rhodobacterales</taxon>
        <taxon>Roseobacteraceae</taxon>
        <taxon>Alloyangia</taxon>
    </lineage>
</organism>
<evidence type="ECO:0000313" key="3">
    <source>
        <dbReference type="EMBL" id="MCT4369234.1"/>
    </source>
</evidence>
<sequence length="204" mass="21672">MFPRLLLPALALALGTSGCAAISALDSASETLDVYELQTPAIEGAARRGWAELVVEPPITSGALSTDRIMIRPAPLQAQYLPGARWSDEAPAMLQTLLVRSLAETGAFASVGRAPLGAQGDYALLGELTDFQAESLGSGAPVSVHLRLMLRLVRERDSAVVASRTFEVREPATDDETETVVAAFDRASRRMISEILPWAVRAGG</sequence>
<accession>A0A2A3JVZ2</accession>
<feature type="domain" description="ABC-type transport auxiliary lipoprotein component" evidence="2">
    <location>
        <begin position="35"/>
        <end position="195"/>
    </location>
</feature>
<dbReference type="Proteomes" id="UP000217448">
    <property type="component" value="Unassembled WGS sequence"/>
</dbReference>
<reference evidence="4" key="1">
    <citation type="submission" date="2017-09" db="EMBL/GenBank/DDBJ databases">
        <title>Yangia sp. SAOS 153D whole genome sequencing.</title>
        <authorList>
            <person name="Verma A."/>
            <person name="Krishnamurthi S."/>
        </authorList>
    </citation>
    <scope>NUCLEOTIDE SEQUENCE [LARGE SCALE GENOMIC DNA]</scope>
    <source>
        <strain evidence="4">SAOS 153D</strain>
    </source>
</reference>
<dbReference type="InterPro" id="IPR005586">
    <property type="entry name" value="ABC_trans_aux"/>
</dbReference>
<dbReference type="AlphaFoldDB" id="A0A2A3JVZ2"/>
<dbReference type="RefSeq" id="WP_095882182.1">
    <property type="nucleotide sequence ID" value="NZ_NTHN02000002.1"/>
</dbReference>
<dbReference type="PROSITE" id="PS51257">
    <property type="entry name" value="PROKAR_LIPOPROTEIN"/>
    <property type="match status" value="1"/>
</dbReference>
<dbReference type="EMBL" id="NTHN02000002">
    <property type="protein sequence ID" value="MCT4369234.1"/>
    <property type="molecule type" value="Genomic_DNA"/>
</dbReference>
<keyword evidence="1" id="KW-0732">Signal</keyword>
<proteinExistence type="predicted"/>
<evidence type="ECO:0000259" key="2">
    <source>
        <dbReference type="Pfam" id="PF03886"/>
    </source>
</evidence>
<evidence type="ECO:0000313" key="4">
    <source>
        <dbReference type="EMBL" id="PBD19278.1"/>
    </source>
</evidence>
<dbReference type="SUPFAM" id="SSF159594">
    <property type="entry name" value="XCC0632-like"/>
    <property type="match status" value="1"/>
</dbReference>
<evidence type="ECO:0000256" key="1">
    <source>
        <dbReference type="SAM" id="SignalP"/>
    </source>
</evidence>
<feature type="chain" id="PRO_5013376874" evidence="1">
    <location>
        <begin position="21"/>
        <end position="204"/>
    </location>
</feature>
<reference evidence="5" key="2">
    <citation type="submission" date="2023-07" db="EMBL/GenBank/DDBJ databases">
        <title>Yangia mangrovi SAOS 153D genome.</title>
        <authorList>
            <person name="Verma A."/>
            <person name="Pal Y."/>
            <person name="Sundharam S."/>
            <person name="Bisht B."/>
            <person name="Srinivasan K."/>
        </authorList>
    </citation>
    <scope>NUCLEOTIDE SEQUENCE [LARGE SCALE GENOMIC DNA]</scope>
    <source>
        <strain evidence="5">SAOS 153D</strain>
    </source>
</reference>
<name>A0A2A3JVZ2_9RHOB</name>
<feature type="signal peptide" evidence="1">
    <location>
        <begin position="1"/>
        <end position="20"/>
    </location>
</feature>
<comment type="caution">
    <text evidence="4">The sequence shown here is derived from an EMBL/GenBank/DDBJ whole genome shotgun (WGS) entry which is preliminary data.</text>
</comment>
<dbReference type="EMBL" id="NTHN01000148">
    <property type="protein sequence ID" value="PBD19278.1"/>
    <property type="molecule type" value="Genomic_DNA"/>
</dbReference>
<dbReference type="Pfam" id="PF03886">
    <property type="entry name" value="ABC_trans_aux"/>
    <property type="match status" value="1"/>
</dbReference>
<dbReference type="Gene3D" id="3.40.50.10610">
    <property type="entry name" value="ABC-type transport auxiliary lipoprotein component"/>
    <property type="match status" value="1"/>
</dbReference>
<keyword evidence="5" id="KW-1185">Reference proteome</keyword>
<dbReference type="OrthoDB" id="9808689at2"/>
<gene>
    <name evidence="3" type="ORF">CLG85_002275</name>
    <name evidence="4" type="ORF">CLG85_10305</name>
</gene>